<sequence>MGPDQNYFSTLGGGSYRNNTADNKKKNNENGVNYASVNNMNLFNGNFPKGGDSPPNATVGNQNAHNSLNKNANNIINSMSKSSPITYSMGNFSFHTNKNAMYNNNNNNNNNNSNNMIEKTYNTGKINNQPMMNNFKVRNIMQKANDNVVSNTNVGVNENGNKFTNVINYNNFQNNLKGPVDETLNISQTSYRNFMSHNDAHSNVFRNADVNNNVVTMGSAGRYNTIDISKVNAASNRNNVINMGNLGIAGTPNNMGRNNNFQNLNNNSRSNVYASIANHNGNIGINQVSSIAGSDTIGVIGGVDTFNKNLHHLNSSGSGNTNNFGGMPIFHNLNNNFNSSNNNSCSMGNGNPMNIGTVNMNNVYYNVDNLKSKMNHIGSSEGSTMKSLSSNLNNRANINNNIDAKIHVVKNNSDNIRNLNSRTMSSQKSPMSGVSGYSQNGNILNGESAGIAGITGISSSNRSNETHAHLMSSNTNGNSSKDIYLSGTPNDNVLFYRDHAQNNPNNFKLGDSKIGFDSNMNFVYQKKSYTTGVNKYIEHNINNNTGMSPVMYKNNNNHHVNMHMFESDKSGNVINSENYVGGASIQGSNKNMLPLVFSQNINSVSTPNKDINDSTNKMNNFQTSLGDYNGDAYKNVIMNVRPNSNSTPDNGKKRKKKEKDRYSHPLKNKKNNRGASTNSEEGMDITRNEGVGTPSNEAGNGPMHSAVYSPGGHNEKVLSRTGKKIPQCVNENLIGEEKSKKKMMENKMDSFQSTTQSHMYSMNEPTLSPKQGKPFNSSLMTSRNMSGNNMINNLSNSDNCVNTFYKSSQFSENYHIFNGENNMNISNINNNLSETQNNKIVISGNFSHADGTGGAGINTGNAIGIKNVNNASNLMNRTSNMNDVNYLSVMPSYSQNANPVLFDNTKLKDNGNIRCNGKYGESLHVNGYNNIGAEAHNNKSRVEKENNMQNENERNEMMKNEEILIKDNKKMDPKYIWIFLKNEFSKNKKKYSAFLPLLEYYYPHRLNELMLQLEKYSMLRTAYIINASYNLQLKMTRKRNCSDTSKVNNLNSEIPSFNVNTTTSFVGPKNISAPIISSNHKTDKQIDNKLLNSINENFNNLMKNMSIENTTPNEDNQDSPTIPKTNNRRRNTNKGEEVKKPRKPRTSKKNSAITGTSATATNEQGEKKVSTDYMQKEIDLTANNAFVNANDGLQTNNVSYSENVNSYQDSELKVDGFLKNDPSLEIRNNIPNGSTHTYVQNGESVIENAIKNDKGKRNRKKKSNVMSESTDKTDLSPTSPINSVDGNTGEKRRKTVKGGKAGLTGAQSSPGATCADVTASTAADRGSYENDDQKQMKNPDNFSDLGIGENEDATTRYLLSQLVEDYKRENENEKKKRRAAANESRRKSTNEDGEKKEKGTRRGKGKGKKMEETAKMEEAAKMGEAEKMGETPKIGIVAKMEGVSKMEEVAKIGEITKMVEIYANGGNNADYECGTNRGNKNTSLPDVPLNEQQKSVHVKKGKNSNKKLCFPQNNFTSCGKSPRSVSKSLSKNARINTINTIKKKYKKFSFCVNKVFKKKNINDIIVLNENLNNNKDLISLFKKKDLRNLKKKNLSFFMGRLDLQKIDLLIMKRMHICVEKIKNTLGLNCVIKNVEKIIDLLKNAFRDRLHIMWPLILFSNKYRLDQYFHLLGKNRNNLHSKFKDTKLFVHQNMNSLIVYFNQRNIDDKLLEYLKNQMKPKKKRRKNKNKESFFEDKTLDYFRTMNNFSTNNFSRESILDLETARTKANEYAFVGYNQKRLLTQVTPYDYKSILNSSICNQMFTIKWQKQQTAFINHLHYDMVPDTEEIKRNFENIYMRYMGYDNKQGDNKLENKTKTNKLKNAKDDGESTKLESKGKTRKKKIEKNNETVEKEQKVKKPRRKYERVKPRKSKNTEGDNANNEDMQKGDTQNETNNENAGKRKGRKTGERKNKNKSLNLENVDLAILEGNPERMLQASLDFMNPNLFT</sequence>
<reference evidence="3" key="1">
    <citation type="submission" date="2016-05" db="EMBL/GenBank/DDBJ databases">
        <authorList>
            <person name="Naeem Raeece"/>
        </authorList>
    </citation>
    <scope>NUCLEOTIDE SEQUENCE [LARGE SCALE GENOMIC DNA]</scope>
</reference>
<feature type="region of interest" description="Disordered" evidence="1">
    <location>
        <begin position="45"/>
        <end position="68"/>
    </location>
</feature>
<feature type="compositionally biased region" description="Basic residues" evidence="1">
    <location>
        <begin position="1398"/>
        <end position="1407"/>
    </location>
</feature>
<feature type="compositionally biased region" description="Basic and acidic residues" evidence="1">
    <location>
        <begin position="1845"/>
        <end position="1855"/>
    </location>
</feature>
<evidence type="ECO:0000313" key="2">
    <source>
        <dbReference type="EMBL" id="SBT36986.1"/>
    </source>
</evidence>
<feature type="compositionally biased region" description="Polar residues" evidence="1">
    <location>
        <begin position="1229"/>
        <end position="1243"/>
    </location>
</feature>
<feature type="region of interest" description="Disordered" evidence="1">
    <location>
        <begin position="1"/>
        <end position="28"/>
    </location>
</feature>
<feature type="compositionally biased region" description="Polar residues" evidence="1">
    <location>
        <begin position="1916"/>
        <end position="1937"/>
    </location>
</feature>
<feature type="compositionally biased region" description="Polar residues" evidence="1">
    <location>
        <begin position="1275"/>
        <end position="1286"/>
    </location>
</feature>
<feature type="compositionally biased region" description="Polar residues" evidence="1">
    <location>
        <begin position="1149"/>
        <end position="1163"/>
    </location>
</feature>
<keyword evidence="3" id="KW-1185">Reference proteome</keyword>
<feature type="region of interest" description="Disordered" evidence="1">
    <location>
        <begin position="1368"/>
        <end position="1413"/>
    </location>
</feature>
<dbReference type="EMBL" id="FLRD01000100">
    <property type="protein sequence ID" value="SBT36986.1"/>
    <property type="molecule type" value="Genomic_DNA"/>
</dbReference>
<feature type="compositionally biased region" description="Basic and acidic residues" evidence="1">
    <location>
        <begin position="1884"/>
        <end position="1896"/>
    </location>
</feature>
<feature type="region of interest" description="Disordered" evidence="1">
    <location>
        <begin position="639"/>
        <end position="700"/>
    </location>
</feature>
<organism evidence="2 3">
    <name type="scientific">Plasmodium ovale wallikeri</name>
    <dbReference type="NCBI Taxonomy" id="864142"/>
    <lineage>
        <taxon>Eukaryota</taxon>
        <taxon>Sar</taxon>
        <taxon>Alveolata</taxon>
        <taxon>Apicomplexa</taxon>
        <taxon>Aconoidasida</taxon>
        <taxon>Haemosporida</taxon>
        <taxon>Plasmodiidae</taxon>
        <taxon>Plasmodium</taxon>
        <taxon>Plasmodium (Plasmodium)</taxon>
    </lineage>
</organism>
<feature type="compositionally biased region" description="Basic residues" evidence="1">
    <location>
        <begin position="652"/>
        <end position="672"/>
    </location>
</feature>
<feature type="compositionally biased region" description="Basic residues" evidence="1">
    <location>
        <begin position="1897"/>
        <end position="1911"/>
    </location>
</feature>
<feature type="compositionally biased region" description="Basic and acidic residues" evidence="1">
    <location>
        <begin position="1326"/>
        <end position="1337"/>
    </location>
</feature>
<dbReference type="Proteomes" id="UP000078555">
    <property type="component" value="Unassembled WGS sequence"/>
</dbReference>
<proteinExistence type="predicted"/>
<evidence type="ECO:0000256" key="1">
    <source>
        <dbReference type="SAM" id="MobiDB-lite"/>
    </source>
</evidence>
<feature type="compositionally biased region" description="Basic and acidic residues" evidence="1">
    <location>
        <begin position="1862"/>
        <end position="1876"/>
    </location>
</feature>
<feature type="region of interest" description="Disordered" evidence="1">
    <location>
        <begin position="1228"/>
        <end position="1349"/>
    </location>
</feature>
<feature type="compositionally biased region" description="Basic and acidic residues" evidence="1">
    <location>
        <begin position="1383"/>
        <end position="1397"/>
    </location>
</feature>
<protein>
    <submittedName>
        <fullName evidence="2">Uncharacterized protein</fullName>
    </submittedName>
</protein>
<name>A0A1A8YZU8_PLAOA</name>
<feature type="region of interest" description="Disordered" evidence="1">
    <location>
        <begin position="1106"/>
        <end position="1169"/>
    </location>
</feature>
<evidence type="ECO:0000313" key="3">
    <source>
        <dbReference type="Proteomes" id="UP000078555"/>
    </source>
</evidence>
<accession>A0A1A8YZU8</accession>
<feature type="region of interest" description="Disordered" evidence="1">
    <location>
        <begin position="1843"/>
        <end position="1957"/>
    </location>
</feature>
<gene>
    <name evidence="2" type="ORF">POVWA1_035230</name>
</gene>
<feature type="compositionally biased region" description="Polar residues" evidence="1">
    <location>
        <begin position="1106"/>
        <end position="1124"/>
    </location>
</feature>